<dbReference type="InterPro" id="IPR000257">
    <property type="entry name" value="Uroporphyrinogen_deCOase"/>
</dbReference>
<evidence type="ECO:0000259" key="1">
    <source>
        <dbReference type="Pfam" id="PF01208"/>
    </source>
</evidence>
<dbReference type="GO" id="GO:0004853">
    <property type="term" value="F:uroporphyrinogen decarboxylase activity"/>
    <property type="evidence" value="ECO:0007669"/>
    <property type="project" value="InterPro"/>
</dbReference>
<dbReference type="PANTHER" id="PTHR47099:SF1">
    <property type="entry name" value="METHYLCOBAMIDE:COM METHYLTRANSFERASE MTBA"/>
    <property type="match status" value="1"/>
</dbReference>
<comment type="caution">
    <text evidence="2">The sequence shown here is derived from an EMBL/GenBank/DDBJ whole genome shotgun (WGS) entry which is preliminary data.</text>
</comment>
<dbReference type="Pfam" id="PF01208">
    <property type="entry name" value="URO-D"/>
    <property type="match status" value="1"/>
</dbReference>
<dbReference type="GO" id="GO:0006779">
    <property type="term" value="P:porphyrin-containing compound biosynthetic process"/>
    <property type="evidence" value="ECO:0007669"/>
    <property type="project" value="InterPro"/>
</dbReference>
<evidence type="ECO:0000313" key="5">
    <source>
        <dbReference type="Proteomes" id="UP000585609"/>
    </source>
</evidence>
<dbReference type="PANTHER" id="PTHR47099">
    <property type="entry name" value="METHYLCOBAMIDE:COM METHYLTRANSFERASE MTBA"/>
    <property type="match status" value="1"/>
</dbReference>
<dbReference type="AlphaFoldDB" id="A0A6V8NTU1"/>
<dbReference type="Gene3D" id="3.20.20.210">
    <property type="match status" value="1"/>
</dbReference>
<dbReference type="SUPFAM" id="SSF51726">
    <property type="entry name" value="UROD/MetE-like"/>
    <property type="match status" value="1"/>
</dbReference>
<evidence type="ECO:0000313" key="3">
    <source>
        <dbReference type="EMBL" id="GFP39068.1"/>
    </source>
</evidence>
<evidence type="ECO:0000313" key="2">
    <source>
        <dbReference type="EMBL" id="GFP22824.1"/>
    </source>
</evidence>
<dbReference type="EMBL" id="BLSD01000029">
    <property type="protein sequence ID" value="GFP39068.1"/>
    <property type="molecule type" value="Genomic_DNA"/>
</dbReference>
<dbReference type="InterPro" id="IPR052024">
    <property type="entry name" value="Methanogen_methyltrans"/>
</dbReference>
<evidence type="ECO:0000313" key="4">
    <source>
        <dbReference type="Proteomes" id="UP000569018"/>
    </source>
</evidence>
<dbReference type="EMBL" id="BLRW01000021">
    <property type="protein sequence ID" value="GFP22824.1"/>
    <property type="molecule type" value="Genomic_DNA"/>
</dbReference>
<accession>A0A6V8NTU1</accession>
<dbReference type="InterPro" id="IPR038071">
    <property type="entry name" value="UROD/MetE-like_sf"/>
</dbReference>
<dbReference type="Proteomes" id="UP000585609">
    <property type="component" value="Unassembled WGS sequence"/>
</dbReference>
<organism evidence="2 5">
    <name type="scientific">Candidatus Hakubella thermalkaliphila</name>
    <dbReference type="NCBI Taxonomy" id="2754717"/>
    <lineage>
        <taxon>Bacteria</taxon>
        <taxon>Bacillati</taxon>
        <taxon>Actinomycetota</taxon>
        <taxon>Actinomycetota incertae sedis</taxon>
        <taxon>Candidatus Hakubellales</taxon>
        <taxon>Candidatus Hakubellaceae</taxon>
        <taxon>Candidatus Hakubella</taxon>
    </lineage>
</organism>
<name>A0A6V8NTU1_9ACTN</name>
<dbReference type="Proteomes" id="UP000569018">
    <property type="component" value="Unassembled WGS sequence"/>
</dbReference>
<reference evidence="4 5" key="1">
    <citation type="journal article" date="2020" name="Front. Microbiol.">
        <title>Single-cell genomics of novel Actinobacteria with the Wood-Ljungdahl pathway discovered in a serpentinizing system.</title>
        <authorList>
            <person name="Merino N."/>
            <person name="Kawai M."/>
            <person name="Boyd E.S."/>
            <person name="Colman D.R."/>
            <person name="McGlynn S.E."/>
            <person name="Nealson K.H."/>
            <person name="Kurokawa K."/>
            <person name="Hongoh Y."/>
        </authorList>
    </citation>
    <scope>NUCLEOTIDE SEQUENCE [LARGE SCALE GENOMIC DNA]</scope>
    <source>
        <strain evidence="2 5">S09_30</strain>
        <strain evidence="3 4">S47</strain>
    </source>
</reference>
<proteinExistence type="predicted"/>
<gene>
    <name evidence="2" type="ORF">HKBW3S09_00291</name>
    <name evidence="3" type="ORF">HKBW3S47_00768</name>
</gene>
<sequence>MQGRRRFALNEMTSRERVLAAINHQEPDRVPIDLGGILSGVSRFAYRRLLGYLDRADLPINISDRVQQLAEPREEILRRFGSDFRHIRAGPPDNYEEPSFGDPHASYEDYASGATQHAFVDEWGIKWRRAAYYYDMVEHPLEGASLEDLKAYRWPDPHDPGKTRGLREKARDLYLNTDYALVADPASGGILEMALWTRGFEDFYIDLGTHSKFATILLDGITEYFLAWFGEYLDTVGDYIQIIAQGDDLGMQDRMLLPPNLYRKYIKPRHQKVIELIKSKTRAKVFHHSCGAIFPLIGDLIEIGVDILNPIQPRAEGMDTWELKRVYGQSITFHGGVDVQTVLPRGTTDDVVEEVKERIASLGPGGGYILAASHNIQADVPPENIVAMFEAAQEYGQYPLQIELSRRSDAS</sequence>
<protein>
    <submittedName>
        <fullName evidence="2">Uroporphyrinogen decarboxylase</fullName>
    </submittedName>
</protein>
<feature type="domain" description="Uroporphyrinogen decarboxylase (URO-D)" evidence="1">
    <location>
        <begin position="197"/>
        <end position="395"/>
    </location>
</feature>